<organism evidence="10 11">
    <name type="scientific">Paramarasmius palmivorus</name>
    <dbReference type="NCBI Taxonomy" id="297713"/>
    <lineage>
        <taxon>Eukaryota</taxon>
        <taxon>Fungi</taxon>
        <taxon>Dikarya</taxon>
        <taxon>Basidiomycota</taxon>
        <taxon>Agaricomycotina</taxon>
        <taxon>Agaricomycetes</taxon>
        <taxon>Agaricomycetidae</taxon>
        <taxon>Agaricales</taxon>
        <taxon>Marasmiineae</taxon>
        <taxon>Marasmiaceae</taxon>
        <taxon>Paramarasmius</taxon>
    </lineage>
</organism>
<dbReference type="GO" id="GO:0006325">
    <property type="term" value="P:chromatin organization"/>
    <property type="evidence" value="ECO:0007669"/>
    <property type="project" value="UniProtKB-KW"/>
</dbReference>
<dbReference type="Pfam" id="PF26095">
    <property type="entry name" value="CC_Bre1"/>
    <property type="match status" value="1"/>
</dbReference>
<evidence type="ECO:0000256" key="4">
    <source>
        <dbReference type="ARBA" id="ARBA00022833"/>
    </source>
</evidence>
<name>A0AAW0DNH8_9AGAR</name>
<comment type="subcellular location">
    <subcellularLocation>
        <location evidence="1 6">Nucleus</location>
    </subcellularLocation>
</comment>
<evidence type="ECO:0000256" key="8">
    <source>
        <dbReference type="SAM" id="MobiDB-lite"/>
    </source>
</evidence>
<feature type="coiled-coil region" evidence="7">
    <location>
        <begin position="344"/>
        <end position="407"/>
    </location>
</feature>
<feature type="compositionally biased region" description="Basic and acidic residues" evidence="8">
    <location>
        <begin position="751"/>
        <end position="760"/>
    </location>
</feature>
<feature type="coiled-coil region" evidence="7">
    <location>
        <begin position="550"/>
        <end position="577"/>
    </location>
</feature>
<keyword evidence="6 10" id="KW-0808">Transferase</keyword>
<keyword evidence="6" id="KW-0156">Chromatin regulator</keyword>
<dbReference type="GO" id="GO:0016567">
    <property type="term" value="P:protein ubiquitination"/>
    <property type="evidence" value="ECO:0007669"/>
    <property type="project" value="UniProtKB-UniRule"/>
</dbReference>
<comment type="caution">
    <text evidence="10">The sequence shown here is derived from an EMBL/GenBank/DDBJ whole genome shotgun (WGS) entry which is preliminary data.</text>
</comment>
<evidence type="ECO:0000256" key="2">
    <source>
        <dbReference type="ARBA" id="ARBA00022723"/>
    </source>
</evidence>
<reference evidence="10 11" key="1">
    <citation type="submission" date="2024-01" db="EMBL/GenBank/DDBJ databases">
        <title>A draft genome for a cacao thread blight-causing isolate of Paramarasmius palmivorus.</title>
        <authorList>
            <person name="Baruah I.K."/>
            <person name="Bukari Y."/>
            <person name="Amoako-Attah I."/>
            <person name="Meinhardt L.W."/>
            <person name="Bailey B.A."/>
            <person name="Cohen S.P."/>
        </authorList>
    </citation>
    <scope>NUCLEOTIDE SEQUENCE [LARGE SCALE GENOMIC DNA]</scope>
    <source>
        <strain evidence="10 11">GH-12</strain>
    </source>
</reference>
<protein>
    <recommendedName>
        <fullName evidence="6">E3 ubiquitin protein ligase</fullName>
        <ecNumber evidence="6">2.3.2.27</ecNumber>
    </recommendedName>
</protein>
<keyword evidence="11" id="KW-1185">Reference proteome</keyword>
<evidence type="ECO:0000256" key="6">
    <source>
        <dbReference type="RuleBase" id="RU365038"/>
    </source>
</evidence>
<keyword evidence="6 7" id="KW-0175">Coiled coil</keyword>
<keyword evidence="6" id="KW-0833">Ubl conjugation pathway</keyword>
<keyword evidence="5 6" id="KW-0539">Nucleus</keyword>
<dbReference type="Pfam" id="PF08647">
    <property type="entry name" value="BRE1"/>
    <property type="match status" value="1"/>
</dbReference>
<feature type="region of interest" description="Disordered" evidence="8">
    <location>
        <begin position="751"/>
        <end position="784"/>
    </location>
</feature>
<dbReference type="EC" id="2.3.2.27" evidence="6"/>
<dbReference type="GO" id="GO:0005634">
    <property type="term" value="C:nucleus"/>
    <property type="evidence" value="ECO:0007669"/>
    <property type="project" value="UniProtKB-SubCell"/>
</dbReference>
<comment type="similarity">
    <text evidence="6">Belongs to the BRE1 family.</text>
</comment>
<comment type="pathway">
    <text evidence="6">Protein modification; protein ubiquitination.</text>
</comment>
<dbReference type="Proteomes" id="UP001383192">
    <property type="component" value="Unassembled WGS sequence"/>
</dbReference>
<feature type="region of interest" description="Disordered" evidence="8">
    <location>
        <begin position="231"/>
        <end position="271"/>
    </location>
</feature>
<evidence type="ECO:0000259" key="9">
    <source>
        <dbReference type="Pfam" id="PF26095"/>
    </source>
</evidence>
<evidence type="ECO:0000256" key="5">
    <source>
        <dbReference type="ARBA" id="ARBA00023242"/>
    </source>
</evidence>
<feature type="coiled-coil region" evidence="7">
    <location>
        <begin position="190"/>
        <end position="231"/>
    </location>
</feature>
<evidence type="ECO:0000313" key="11">
    <source>
        <dbReference type="Proteomes" id="UP001383192"/>
    </source>
</evidence>
<evidence type="ECO:0000313" key="10">
    <source>
        <dbReference type="EMBL" id="KAK7053450.1"/>
    </source>
</evidence>
<keyword evidence="4 6" id="KW-0862">Zinc</keyword>
<dbReference type="GO" id="GO:0061630">
    <property type="term" value="F:ubiquitin protein ligase activity"/>
    <property type="evidence" value="ECO:0007669"/>
    <property type="project" value="UniProtKB-EC"/>
</dbReference>
<dbReference type="InterPro" id="IPR058643">
    <property type="entry name" value="BRE1-like_CC"/>
</dbReference>
<evidence type="ECO:0000256" key="3">
    <source>
        <dbReference type="ARBA" id="ARBA00022771"/>
    </source>
</evidence>
<evidence type="ECO:0000256" key="1">
    <source>
        <dbReference type="ARBA" id="ARBA00004123"/>
    </source>
</evidence>
<proteinExistence type="inferred from homology"/>
<feature type="coiled-coil region" evidence="7">
    <location>
        <begin position="282"/>
        <end position="309"/>
    </location>
</feature>
<feature type="domain" description="BRE1-like coiled-coil containing" evidence="9">
    <location>
        <begin position="79"/>
        <end position="228"/>
    </location>
</feature>
<gene>
    <name evidence="10" type="primary">BRE1</name>
    <name evidence="10" type="ORF">VNI00_004076</name>
</gene>
<dbReference type="InterPro" id="IPR013956">
    <property type="entry name" value="E3_ubiquit_lig_Bre1"/>
</dbReference>
<comment type="catalytic activity">
    <reaction evidence="6">
        <text>S-ubiquitinyl-[E2 ubiquitin-conjugating enzyme]-L-cysteine + [acceptor protein]-L-lysine = [E2 ubiquitin-conjugating enzyme]-L-cysteine + N(6)-ubiquitinyl-[acceptor protein]-L-lysine.</text>
        <dbReference type="EC" id="2.3.2.27"/>
    </reaction>
</comment>
<dbReference type="PANTHER" id="PTHR23163:SF0">
    <property type="entry name" value="E3 UBIQUITIN-PROTEIN LIGASE BRE1"/>
    <property type="match status" value="1"/>
</dbReference>
<dbReference type="GO" id="GO:0033503">
    <property type="term" value="C:HULC complex"/>
    <property type="evidence" value="ECO:0007669"/>
    <property type="project" value="TreeGrafter"/>
</dbReference>
<dbReference type="EMBL" id="JAYKXP010000010">
    <property type="protein sequence ID" value="KAK7053450.1"/>
    <property type="molecule type" value="Genomic_DNA"/>
</dbReference>
<evidence type="ECO:0000256" key="7">
    <source>
        <dbReference type="SAM" id="Coils"/>
    </source>
</evidence>
<keyword evidence="3 6" id="KW-0863">Zinc-finger</keyword>
<keyword evidence="2 6" id="KW-0479">Metal-binding</keyword>
<accession>A0AAW0DNH8</accession>
<dbReference type="PANTHER" id="PTHR23163">
    <property type="entry name" value="RING FINGER PROTEIN-RELATED"/>
    <property type="match status" value="1"/>
</dbReference>
<feature type="compositionally biased region" description="Polar residues" evidence="8">
    <location>
        <begin position="231"/>
        <end position="248"/>
    </location>
</feature>
<dbReference type="GO" id="GO:0008270">
    <property type="term" value="F:zinc ion binding"/>
    <property type="evidence" value="ECO:0007669"/>
    <property type="project" value="UniProtKB-KW"/>
</dbReference>
<keyword evidence="10" id="KW-0012">Acyltransferase</keyword>
<sequence>MSTSRKRSHSIESDPAILKKRVIADENGAPHVGINGDVPAQEDVEPSADNLELFRKEAIYRRMKYYSRENERSQSRIAELEERKMTCEAGLAAMSACWQQLVDTLRSLVGPDESAPTSDQIRGVWNDNITLAVKLTCSRDLYHLSTFVSEDSMPELKSSLTKAQSATTDVVSRLLTKTPVVSEGVRDTERQKVQAEVDVLQVRLQDSQEQNERYREKLAASENRIERLKSKTVQAIQPKSGSTDTSEGQDGATEIEQRKPSSPAPNGDAVVSRQDDFWQDIAEHREKRVQELEERCFKLTEELAALKIQAGTYIQCLDHLLKSQAPSTAQIVSSAPYKSLMAKCSQATALATEKESEITKLREELNNAIDSHRKSEDALAEAAQLEINEAKAALSQRDKDIVRLRENRDQQSSELHERKTRDSLKLASYEEYKSLTNSQTERIEVLTSQLRRCKVQLAAHANREDIVKFLLDNSSQDTDYAESLRKKLAIAEGRIEALDEVIAKLHSDNRDVAPYVEGEANARQEFKIASAELEKYRKVYGDLSSASPDLQALATRLQEKEEELSGLRLLQSQHEQNEATLYTEIDKLSAAWEMLDQQVKSKVFDLTSMEEKLSKALQEKAKADNKYYSIMRDKDATEMERKALSRNLEKHAKAVDALKEQETSLTQQLTITQNLMKVREQSSETQNRMIKALQLKHVDYQATIDETRRRLNAAQAVVEQMAKAMQAERSKLSKATEETIRAQKDLERQKLKLNSKERLMSRSINKSEIGEAEAHSLQQVHDPL</sequence>
<dbReference type="AlphaFoldDB" id="A0AAW0DNH8"/>